<evidence type="ECO:0000313" key="3">
    <source>
        <dbReference type="Proteomes" id="UP000217935"/>
    </source>
</evidence>
<dbReference type="InterPro" id="IPR007498">
    <property type="entry name" value="PqiA-like"/>
</dbReference>
<keyword evidence="1" id="KW-1133">Transmembrane helix</keyword>
<proteinExistence type="predicted"/>
<keyword evidence="1" id="KW-0472">Membrane</keyword>
<dbReference type="STRING" id="1758178.GCA_001550095_00112"/>
<sequence length="147" mass="15888">MTPLRLANLALLILFPIAWVAPLMRAGLLPLFGLSEISVLSGIVSLWDKDIPLALVVIFFALIAPITKVIALEGLLSGRLPARVKPWLFRLGRLAMADVFLVAIYITLAKGIGVGRVEVGWGLYLFTFCVLASLGLSIFAAKEQETA</sequence>
<dbReference type="KEGG" id="ceh:CEW89_07310"/>
<protein>
    <submittedName>
        <fullName evidence="2">Paraquat-inducible membrane protein A</fullName>
    </submittedName>
</protein>
<dbReference type="AlphaFoldDB" id="A0A291GB30"/>
<evidence type="ECO:0000313" key="2">
    <source>
        <dbReference type="EMBL" id="ATG47391.1"/>
    </source>
</evidence>
<feature type="transmembrane region" description="Helical" evidence="1">
    <location>
        <begin position="53"/>
        <end position="76"/>
    </location>
</feature>
<gene>
    <name evidence="2" type="ORF">CEW89_07310</name>
</gene>
<feature type="transmembrane region" description="Helical" evidence="1">
    <location>
        <begin position="88"/>
        <end position="109"/>
    </location>
</feature>
<evidence type="ECO:0000256" key="1">
    <source>
        <dbReference type="SAM" id="Phobius"/>
    </source>
</evidence>
<dbReference type="RefSeq" id="WP_096805447.1">
    <property type="nucleotide sequence ID" value="NZ_CP022196.1"/>
</dbReference>
<dbReference type="OrthoDB" id="7859336at2"/>
<organism evidence="2 3">
    <name type="scientific">Celeribacter ethanolicus</name>
    <dbReference type="NCBI Taxonomy" id="1758178"/>
    <lineage>
        <taxon>Bacteria</taxon>
        <taxon>Pseudomonadati</taxon>
        <taxon>Pseudomonadota</taxon>
        <taxon>Alphaproteobacteria</taxon>
        <taxon>Rhodobacterales</taxon>
        <taxon>Roseobacteraceae</taxon>
        <taxon>Celeribacter</taxon>
    </lineage>
</organism>
<feature type="transmembrane region" description="Helical" evidence="1">
    <location>
        <begin position="6"/>
        <end position="23"/>
    </location>
</feature>
<reference evidence="2 3" key="1">
    <citation type="submission" date="2017-06" db="EMBL/GenBank/DDBJ databases">
        <title>Celeribacter sp. TSPH2 complete genome sequence.</title>
        <authorList>
            <person name="Woo J.-H."/>
            <person name="Kim H.-S."/>
        </authorList>
    </citation>
    <scope>NUCLEOTIDE SEQUENCE [LARGE SCALE GENOMIC DNA]</scope>
    <source>
        <strain evidence="2 3">TSPH2</strain>
    </source>
</reference>
<dbReference type="Proteomes" id="UP000217935">
    <property type="component" value="Chromosome"/>
</dbReference>
<keyword evidence="3" id="KW-1185">Reference proteome</keyword>
<name>A0A291GB30_9RHOB</name>
<keyword evidence="1" id="KW-0812">Transmembrane</keyword>
<dbReference type="EMBL" id="CP022196">
    <property type="protein sequence ID" value="ATG47391.1"/>
    <property type="molecule type" value="Genomic_DNA"/>
</dbReference>
<accession>A0A291GB30</accession>
<dbReference type="Pfam" id="PF04403">
    <property type="entry name" value="PqiA"/>
    <property type="match status" value="1"/>
</dbReference>
<feature type="transmembrane region" description="Helical" evidence="1">
    <location>
        <begin position="121"/>
        <end position="141"/>
    </location>
</feature>